<evidence type="ECO:0000256" key="3">
    <source>
        <dbReference type="ARBA" id="ARBA00023004"/>
    </source>
</evidence>
<protein>
    <submittedName>
        <fullName evidence="8">Ubiquinol-cytochrome c reductase iron-sulfur subunit</fullName>
    </submittedName>
</protein>
<keyword evidence="9" id="KW-1185">Reference proteome</keyword>
<evidence type="ECO:0000313" key="9">
    <source>
        <dbReference type="Proteomes" id="UP001595818"/>
    </source>
</evidence>
<evidence type="ECO:0000256" key="1">
    <source>
        <dbReference type="ARBA" id="ARBA00022714"/>
    </source>
</evidence>
<dbReference type="Pfam" id="PF00355">
    <property type="entry name" value="Rieske"/>
    <property type="match status" value="1"/>
</dbReference>
<accession>A0ABV9SYN0</accession>
<keyword evidence="2" id="KW-0479">Metal-binding</keyword>
<evidence type="ECO:0000259" key="7">
    <source>
        <dbReference type="PROSITE" id="PS51296"/>
    </source>
</evidence>
<comment type="caution">
    <text evidence="8">The sequence shown here is derived from an EMBL/GenBank/DDBJ whole genome shotgun (WGS) entry which is preliminary data.</text>
</comment>
<dbReference type="InterPro" id="IPR017941">
    <property type="entry name" value="Rieske_2Fe-2S"/>
</dbReference>
<dbReference type="RefSeq" id="WP_377062925.1">
    <property type="nucleotide sequence ID" value="NZ_JBHSJJ010000003.1"/>
</dbReference>
<evidence type="ECO:0000256" key="4">
    <source>
        <dbReference type="ARBA" id="ARBA00023014"/>
    </source>
</evidence>
<dbReference type="PANTHER" id="PTHR10134">
    <property type="entry name" value="CYTOCHROME B-C1 COMPLEX SUBUNIT RIESKE, MITOCHONDRIAL"/>
    <property type="match status" value="1"/>
</dbReference>
<dbReference type="PRINTS" id="PR00162">
    <property type="entry name" value="RIESKE"/>
</dbReference>
<evidence type="ECO:0000256" key="2">
    <source>
        <dbReference type="ARBA" id="ARBA00022723"/>
    </source>
</evidence>
<feature type="domain" description="Rieske" evidence="7">
    <location>
        <begin position="65"/>
        <end position="163"/>
    </location>
</feature>
<dbReference type="Gene3D" id="2.102.10.10">
    <property type="entry name" value="Rieske [2Fe-2S] iron-sulphur domain"/>
    <property type="match status" value="1"/>
</dbReference>
<dbReference type="PROSITE" id="PS51296">
    <property type="entry name" value="RIESKE"/>
    <property type="match status" value="1"/>
</dbReference>
<keyword evidence="5" id="KW-1015">Disulfide bond</keyword>
<proteinExistence type="predicted"/>
<name>A0ABV9SYN0_9BACT</name>
<evidence type="ECO:0000256" key="5">
    <source>
        <dbReference type="ARBA" id="ARBA00023157"/>
    </source>
</evidence>
<reference evidence="9" key="1">
    <citation type="journal article" date="2019" name="Int. J. Syst. Evol. Microbiol.">
        <title>The Global Catalogue of Microorganisms (GCM) 10K type strain sequencing project: providing services to taxonomists for standard genome sequencing and annotation.</title>
        <authorList>
            <consortium name="The Broad Institute Genomics Platform"/>
            <consortium name="The Broad Institute Genome Sequencing Center for Infectious Disease"/>
            <person name="Wu L."/>
            <person name="Ma J."/>
        </authorList>
    </citation>
    <scope>NUCLEOTIDE SEQUENCE [LARGE SCALE GENOMIC DNA]</scope>
    <source>
        <strain evidence="9">CGMCC 4.7466</strain>
    </source>
</reference>
<gene>
    <name evidence="8" type="ORF">ACFPFU_07120</name>
</gene>
<dbReference type="InterPro" id="IPR005805">
    <property type="entry name" value="Rieske_Fe-S_prot_C"/>
</dbReference>
<evidence type="ECO:0000256" key="6">
    <source>
        <dbReference type="ARBA" id="ARBA00034078"/>
    </source>
</evidence>
<dbReference type="SUPFAM" id="SSF50022">
    <property type="entry name" value="ISP domain"/>
    <property type="match status" value="1"/>
</dbReference>
<keyword evidence="1" id="KW-0001">2Fe-2S</keyword>
<evidence type="ECO:0000313" key="8">
    <source>
        <dbReference type="EMBL" id="MFC4871451.1"/>
    </source>
</evidence>
<sequence>MANKKKGETPDWKEDFPIDQEEATHVSRREFAKFLGLFSGALALGNGAIVLRSIAFPEKELEGQHFICNTQDVAIGEMTQFEIAGTKTIPYILIHLEDGEWRAFEQKCTHLACAVRYRADLDQIECPCHKGYFDARTGVVIQGPPPRPLPQLEVVVEEDKVYVKSLHKEKPYNL</sequence>
<dbReference type="InterPro" id="IPR036922">
    <property type="entry name" value="Rieske_2Fe-2S_sf"/>
</dbReference>
<comment type="cofactor">
    <cofactor evidence="6">
        <name>[2Fe-2S] cluster</name>
        <dbReference type="ChEBI" id="CHEBI:190135"/>
    </cofactor>
</comment>
<dbReference type="Proteomes" id="UP001595818">
    <property type="component" value="Unassembled WGS sequence"/>
</dbReference>
<dbReference type="InterPro" id="IPR014349">
    <property type="entry name" value="Rieske_Fe-S_prot"/>
</dbReference>
<organism evidence="8 9">
    <name type="scientific">Negadavirga shengliensis</name>
    <dbReference type="NCBI Taxonomy" id="1389218"/>
    <lineage>
        <taxon>Bacteria</taxon>
        <taxon>Pseudomonadati</taxon>
        <taxon>Bacteroidota</taxon>
        <taxon>Cytophagia</taxon>
        <taxon>Cytophagales</taxon>
        <taxon>Cyclobacteriaceae</taxon>
        <taxon>Negadavirga</taxon>
    </lineage>
</organism>
<dbReference type="CDD" id="cd03467">
    <property type="entry name" value="Rieske"/>
    <property type="match status" value="1"/>
</dbReference>
<dbReference type="EMBL" id="JBHSJJ010000003">
    <property type="protein sequence ID" value="MFC4871451.1"/>
    <property type="molecule type" value="Genomic_DNA"/>
</dbReference>
<keyword evidence="3" id="KW-0408">Iron</keyword>
<keyword evidence="4" id="KW-0411">Iron-sulfur</keyword>